<evidence type="ECO:0000313" key="11">
    <source>
        <dbReference type="EMBL" id="WWC90247.1"/>
    </source>
</evidence>
<reference evidence="11 12" key="1">
    <citation type="submission" date="2024-01" db="EMBL/GenBank/DDBJ databases">
        <title>Comparative genomics of Cryptococcus and Kwoniella reveals pathogenesis evolution and contrasting modes of karyotype evolution via chromosome fusion or intercentromeric recombination.</title>
        <authorList>
            <person name="Coelho M.A."/>
            <person name="David-Palma M."/>
            <person name="Shea T."/>
            <person name="Bowers K."/>
            <person name="McGinley-Smith S."/>
            <person name="Mohammad A.W."/>
            <person name="Gnirke A."/>
            <person name="Yurkov A.M."/>
            <person name="Nowrousian M."/>
            <person name="Sun S."/>
            <person name="Cuomo C.A."/>
            <person name="Heitman J."/>
        </authorList>
    </citation>
    <scope>NUCLEOTIDE SEQUENCE [LARGE SCALE GENOMIC DNA]</scope>
    <source>
        <strain evidence="11 12">CBS 6074</strain>
    </source>
</reference>
<feature type="transmembrane region" description="Helical" evidence="9">
    <location>
        <begin position="303"/>
        <end position="320"/>
    </location>
</feature>
<comment type="subcellular location">
    <subcellularLocation>
        <location evidence="1">Cell membrane</location>
        <topology evidence="1">Multi-pass membrane protein</topology>
    </subcellularLocation>
</comment>
<evidence type="ECO:0000259" key="10">
    <source>
        <dbReference type="PROSITE" id="PS50850"/>
    </source>
</evidence>
<dbReference type="GO" id="GO:0005886">
    <property type="term" value="C:plasma membrane"/>
    <property type="evidence" value="ECO:0007669"/>
    <property type="project" value="UniProtKB-SubCell"/>
</dbReference>
<evidence type="ECO:0000256" key="7">
    <source>
        <dbReference type="ARBA" id="ARBA00037968"/>
    </source>
</evidence>
<keyword evidence="2" id="KW-0813">Transport</keyword>
<evidence type="ECO:0000256" key="2">
    <source>
        <dbReference type="ARBA" id="ARBA00022448"/>
    </source>
</evidence>
<feature type="compositionally biased region" description="Polar residues" evidence="8">
    <location>
        <begin position="554"/>
        <end position="565"/>
    </location>
</feature>
<feature type="transmembrane region" description="Helical" evidence="9">
    <location>
        <begin position="481"/>
        <end position="502"/>
    </location>
</feature>
<feature type="transmembrane region" description="Helical" evidence="9">
    <location>
        <begin position="115"/>
        <end position="137"/>
    </location>
</feature>
<dbReference type="Pfam" id="PF07690">
    <property type="entry name" value="MFS_1"/>
    <property type="match status" value="1"/>
</dbReference>
<keyword evidence="12" id="KW-1185">Reference proteome</keyword>
<dbReference type="GeneID" id="91095850"/>
<evidence type="ECO:0000256" key="1">
    <source>
        <dbReference type="ARBA" id="ARBA00004651"/>
    </source>
</evidence>
<dbReference type="FunFam" id="1.20.1250.20:FF:000386">
    <property type="entry name" value="MFS general substrate transporter"/>
    <property type="match status" value="1"/>
</dbReference>
<dbReference type="RefSeq" id="XP_066077010.1">
    <property type="nucleotide sequence ID" value="XM_066220913.1"/>
</dbReference>
<feature type="transmembrane region" description="Helical" evidence="9">
    <location>
        <begin position="70"/>
        <end position="88"/>
    </location>
</feature>
<feature type="transmembrane region" description="Helical" evidence="9">
    <location>
        <begin position="204"/>
        <end position="226"/>
    </location>
</feature>
<keyword evidence="6 9" id="KW-0472">Membrane</keyword>
<feature type="compositionally biased region" description="Polar residues" evidence="8">
    <location>
        <begin position="515"/>
        <end position="531"/>
    </location>
</feature>
<dbReference type="PROSITE" id="PS50850">
    <property type="entry name" value="MFS"/>
    <property type="match status" value="1"/>
</dbReference>
<sequence length="565" mass="63858">MSNPLPVDPKSERPNALAVQKGTAVENHNNHFDQDLEDASKEYVAHQHTKSTWRGKIWDTFDRSPLERKLLFKVDAVILTFASLGYFIKNLDQNNTNTAFLSGMKEDLNMYGNELVTSTSIWTVGYVIGQIPSNLLLTRIEPRWVIPALELGWGIATLGSYAVKSYKSLYALRFLVGLFESGFYPGIHYLLGSWYTPAEIGKRAMIFWLAGSLGNMFSGFLQAAAYKNLSGIHGLAGWRWLFIIDAIITLPIAIFGFFFFPPLPLQGKKTWWLTDEEFTLARTRLQKIGRAGKTPWTKEKVKRLLLSWHTYFLPLLYVIWNNQYPQVAIGYWLKSFNNKKNPPKPGTTFTVDQINLLPLPQTAAFIVVALSWAWLSDGVFRGRRWPFVYIGAIYSLIIAAIMRTFPLYKNIHTTFAMYYISQIGQGAGPLILTMINEVCSDDSEKRALLVAAGNDLAYVVQTIAPNFVWKTTAFPAAKKGWTWSLGLNALLIVWMTAILLLLKRDEKKKRQLQLNSPTESQGSLPEDANSTENYDYKADIDSYPNTPGLPALDGNNNQKNTTVLH</sequence>
<dbReference type="PANTHER" id="PTHR43791:SF39">
    <property type="entry name" value="TRANSPORTER LIZ1_SEO1, PUTATIVE (AFU_ORTHOLOGUE AFUA_3G00980)-RELATED"/>
    <property type="match status" value="1"/>
</dbReference>
<keyword evidence="3" id="KW-1003">Cell membrane</keyword>
<evidence type="ECO:0000256" key="8">
    <source>
        <dbReference type="SAM" id="MobiDB-lite"/>
    </source>
</evidence>
<keyword evidence="4 9" id="KW-0812">Transmembrane</keyword>
<feature type="region of interest" description="Disordered" evidence="8">
    <location>
        <begin position="512"/>
        <end position="531"/>
    </location>
</feature>
<dbReference type="SUPFAM" id="SSF103473">
    <property type="entry name" value="MFS general substrate transporter"/>
    <property type="match status" value="1"/>
</dbReference>
<dbReference type="Proteomes" id="UP001355207">
    <property type="component" value="Chromosome 6"/>
</dbReference>
<evidence type="ECO:0000256" key="6">
    <source>
        <dbReference type="ARBA" id="ARBA00023136"/>
    </source>
</evidence>
<keyword evidence="5 9" id="KW-1133">Transmembrane helix</keyword>
<feature type="transmembrane region" description="Helical" evidence="9">
    <location>
        <begin position="387"/>
        <end position="405"/>
    </location>
</feature>
<feature type="transmembrane region" description="Helical" evidence="9">
    <location>
        <begin position="144"/>
        <end position="163"/>
    </location>
</feature>
<dbReference type="FunFam" id="1.20.1250.20:FF:000065">
    <property type="entry name" value="Putative MFS pantothenate transporter"/>
    <property type="match status" value="1"/>
</dbReference>
<dbReference type="PANTHER" id="PTHR43791">
    <property type="entry name" value="PERMEASE-RELATED"/>
    <property type="match status" value="1"/>
</dbReference>
<evidence type="ECO:0000256" key="5">
    <source>
        <dbReference type="ARBA" id="ARBA00022989"/>
    </source>
</evidence>
<name>A0AAX4JYB5_9TREE</name>
<dbReference type="EMBL" id="CP144103">
    <property type="protein sequence ID" value="WWC90247.1"/>
    <property type="molecule type" value="Genomic_DNA"/>
</dbReference>
<dbReference type="InterPro" id="IPR020846">
    <property type="entry name" value="MFS_dom"/>
</dbReference>
<dbReference type="InterPro" id="IPR036259">
    <property type="entry name" value="MFS_trans_sf"/>
</dbReference>
<accession>A0AAX4JYB5</accession>
<feature type="transmembrane region" description="Helical" evidence="9">
    <location>
        <begin position="169"/>
        <end position="192"/>
    </location>
</feature>
<feature type="domain" description="Major facilitator superfamily (MFS) profile" evidence="10">
    <location>
        <begin position="78"/>
        <end position="507"/>
    </location>
</feature>
<gene>
    <name evidence="11" type="ORF">L201_005180</name>
</gene>
<evidence type="ECO:0000256" key="3">
    <source>
        <dbReference type="ARBA" id="ARBA00022475"/>
    </source>
</evidence>
<evidence type="ECO:0000256" key="4">
    <source>
        <dbReference type="ARBA" id="ARBA00022692"/>
    </source>
</evidence>
<dbReference type="GO" id="GO:0022857">
    <property type="term" value="F:transmembrane transporter activity"/>
    <property type="evidence" value="ECO:0007669"/>
    <property type="project" value="InterPro"/>
</dbReference>
<proteinExistence type="inferred from homology"/>
<feature type="transmembrane region" description="Helical" evidence="9">
    <location>
        <begin position="238"/>
        <end position="260"/>
    </location>
</feature>
<protein>
    <recommendedName>
        <fullName evidence="10">Major facilitator superfamily (MFS) profile domain-containing protein</fullName>
    </recommendedName>
</protein>
<comment type="similarity">
    <text evidence="7">Belongs to the major facilitator superfamily. Allantoate permease family.</text>
</comment>
<evidence type="ECO:0000313" key="12">
    <source>
        <dbReference type="Proteomes" id="UP001355207"/>
    </source>
</evidence>
<dbReference type="AlphaFoldDB" id="A0AAX4JYB5"/>
<dbReference type="InterPro" id="IPR011701">
    <property type="entry name" value="MFS"/>
</dbReference>
<feature type="transmembrane region" description="Helical" evidence="9">
    <location>
        <begin position="356"/>
        <end position="375"/>
    </location>
</feature>
<feature type="region of interest" description="Disordered" evidence="8">
    <location>
        <begin position="546"/>
        <end position="565"/>
    </location>
</feature>
<evidence type="ECO:0000256" key="9">
    <source>
        <dbReference type="SAM" id="Phobius"/>
    </source>
</evidence>
<dbReference type="Gene3D" id="1.20.1250.20">
    <property type="entry name" value="MFS general substrate transporter like domains"/>
    <property type="match status" value="2"/>
</dbReference>
<organism evidence="11 12">
    <name type="scientific">Kwoniella dendrophila CBS 6074</name>
    <dbReference type="NCBI Taxonomy" id="1295534"/>
    <lineage>
        <taxon>Eukaryota</taxon>
        <taxon>Fungi</taxon>
        <taxon>Dikarya</taxon>
        <taxon>Basidiomycota</taxon>
        <taxon>Agaricomycotina</taxon>
        <taxon>Tremellomycetes</taxon>
        <taxon>Tremellales</taxon>
        <taxon>Cryptococcaceae</taxon>
        <taxon>Kwoniella</taxon>
    </lineage>
</organism>